<comment type="caution">
    <text evidence="3">The sequence shown here is derived from an EMBL/GenBank/DDBJ whole genome shotgun (WGS) entry which is preliminary data.</text>
</comment>
<dbReference type="STRING" id="121821.GCA_001870675_02333"/>
<sequence length="137" mass="14571">MFRLIASLLATVLLITPVAAQQVYTAQPSAQQLQEAPVLLVDIRQPHEWVETGVLPNAILLPFNDPASFLKALQPHLQAGQPVALICRTGNRTARAAQIIAPELGVPVIDVAGGIFRLMGAGYTPAQPTRAQGCTIC</sequence>
<gene>
    <name evidence="3" type="ORF">LY56_00260</name>
</gene>
<feature type="signal peptide" evidence="1">
    <location>
        <begin position="1"/>
        <end position="20"/>
    </location>
</feature>
<dbReference type="InterPro" id="IPR001763">
    <property type="entry name" value="Rhodanese-like_dom"/>
</dbReference>
<dbReference type="InterPro" id="IPR050229">
    <property type="entry name" value="GlpE_sulfurtransferase"/>
</dbReference>
<evidence type="ECO:0000313" key="3">
    <source>
        <dbReference type="EMBL" id="PZX48112.1"/>
    </source>
</evidence>
<dbReference type="SMART" id="SM00450">
    <property type="entry name" value="RHOD"/>
    <property type="match status" value="1"/>
</dbReference>
<reference evidence="3 4" key="1">
    <citation type="submission" date="2018-06" db="EMBL/GenBank/DDBJ databases">
        <title>Genomic Encyclopedia of Archaeal and Bacterial Type Strains, Phase II (KMG-II): from individual species to whole genera.</title>
        <authorList>
            <person name="Goeker M."/>
        </authorList>
    </citation>
    <scope>NUCLEOTIDE SEQUENCE [LARGE SCALE GENOMIC DNA]</scope>
    <source>
        <strain evidence="3 4">DSM 13087</strain>
    </source>
</reference>
<dbReference type="CDD" id="cd00158">
    <property type="entry name" value="RHOD"/>
    <property type="match status" value="1"/>
</dbReference>
<dbReference type="Gene3D" id="3.40.250.10">
    <property type="entry name" value="Rhodanese-like domain"/>
    <property type="match status" value="1"/>
</dbReference>
<evidence type="ECO:0000313" key="4">
    <source>
        <dbReference type="Proteomes" id="UP000249364"/>
    </source>
</evidence>
<dbReference type="PANTHER" id="PTHR43031:SF1">
    <property type="entry name" value="PYRIDINE NUCLEOTIDE-DISULPHIDE OXIDOREDUCTASE"/>
    <property type="match status" value="1"/>
</dbReference>
<dbReference type="PANTHER" id="PTHR43031">
    <property type="entry name" value="FAD-DEPENDENT OXIDOREDUCTASE"/>
    <property type="match status" value="1"/>
</dbReference>
<keyword evidence="3" id="KW-0808">Transferase</keyword>
<dbReference type="Pfam" id="PF00581">
    <property type="entry name" value="Rhodanese"/>
    <property type="match status" value="1"/>
</dbReference>
<feature type="chain" id="PRO_5015882079" evidence="1">
    <location>
        <begin position="21"/>
        <end position="137"/>
    </location>
</feature>
<dbReference type="Proteomes" id="UP000249364">
    <property type="component" value="Unassembled WGS sequence"/>
</dbReference>
<proteinExistence type="predicted"/>
<organism evidence="3 4">
    <name type="scientific">Roseinatronobacter thiooxidans</name>
    <dbReference type="NCBI Taxonomy" id="121821"/>
    <lineage>
        <taxon>Bacteria</taxon>
        <taxon>Pseudomonadati</taxon>
        <taxon>Pseudomonadota</taxon>
        <taxon>Alphaproteobacteria</taxon>
        <taxon>Rhodobacterales</taxon>
        <taxon>Paracoccaceae</taxon>
        <taxon>Roseinatronobacter</taxon>
    </lineage>
</organism>
<keyword evidence="1" id="KW-0732">Signal</keyword>
<dbReference type="OrthoDB" id="9812109at2"/>
<dbReference type="SUPFAM" id="SSF52821">
    <property type="entry name" value="Rhodanese/Cell cycle control phosphatase"/>
    <property type="match status" value="1"/>
</dbReference>
<evidence type="ECO:0000259" key="2">
    <source>
        <dbReference type="PROSITE" id="PS50206"/>
    </source>
</evidence>
<dbReference type="RefSeq" id="WP_071469006.1">
    <property type="nucleotide sequence ID" value="NZ_MEHT01000009.1"/>
</dbReference>
<accession>A0A2W7SBY4</accession>
<dbReference type="AlphaFoldDB" id="A0A2W7SBY4"/>
<dbReference type="GO" id="GO:0016740">
    <property type="term" value="F:transferase activity"/>
    <property type="evidence" value="ECO:0007669"/>
    <property type="project" value="UniProtKB-KW"/>
</dbReference>
<dbReference type="InterPro" id="IPR036873">
    <property type="entry name" value="Rhodanese-like_dom_sf"/>
</dbReference>
<evidence type="ECO:0000256" key="1">
    <source>
        <dbReference type="SAM" id="SignalP"/>
    </source>
</evidence>
<feature type="domain" description="Rhodanese" evidence="2">
    <location>
        <begin position="34"/>
        <end position="127"/>
    </location>
</feature>
<dbReference type="PROSITE" id="PS50206">
    <property type="entry name" value="RHODANESE_3"/>
    <property type="match status" value="1"/>
</dbReference>
<protein>
    <submittedName>
        <fullName evidence="3">Rhodanese-related sulfurtransferase</fullName>
    </submittedName>
</protein>
<dbReference type="EMBL" id="QKZQ01000001">
    <property type="protein sequence ID" value="PZX48112.1"/>
    <property type="molecule type" value="Genomic_DNA"/>
</dbReference>
<name>A0A2W7SBY4_9RHOB</name>
<keyword evidence="4" id="KW-1185">Reference proteome</keyword>